<name>A0ACC1RX27_9HYPO</name>
<protein>
    <submittedName>
        <fullName evidence="1">Uncharacterized protein</fullName>
    </submittedName>
</protein>
<proteinExistence type="predicted"/>
<reference evidence="1" key="1">
    <citation type="submission" date="2022-08" db="EMBL/GenBank/DDBJ databases">
        <title>Genome Sequence of Fusarium decemcellulare.</title>
        <authorList>
            <person name="Buettner E."/>
        </authorList>
    </citation>
    <scope>NUCLEOTIDE SEQUENCE</scope>
    <source>
        <strain evidence="1">Babe19</strain>
    </source>
</reference>
<evidence type="ECO:0000313" key="2">
    <source>
        <dbReference type="Proteomes" id="UP001148629"/>
    </source>
</evidence>
<gene>
    <name evidence="1" type="ORF">NM208_g10695</name>
</gene>
<evidence type="ECO:0000313" key="1">
    <source>
        <dbReference type="EMBL" id="KAJ3527452.1"/>
    </source>
</evidence>
<comment type="caution">
    <text evidence="1">The sequence shown here is derived from an EMBL/GenBank/DDBJ whole genome shotgun (WGS) entry which is preliminary data.</text>
</comment>
<dbReference type="Proteomes" id="UP001148629">
    <property type="component" value="Unassembled WGS sequence"/>
</dbReference>
<organism evidence="1 2">
    <name type="scientific">Fusarium decemcellulare</name>
    <dbReference type="NCBI Taxonomy" id="57161"/>
    <lineage>
        <taxon>Eukaryota</taxon>
        <taxon>Fungi</taxon>
        <taxon>Dikarya</taxon>
        <taxon>Ascomycota</taxon>
        <taxon>Pezizomycotina</taxon>
        <taxon>Sordariomycetes</taxon>
        <taxon>Hypocreomycetidae</taxon>
        <taxon>Hypocreales</taxon>
        <taxon>Nectriaceae</taxon>
        <taxon>Fusarium</taxon>
        <taxon>Fusarium decemcellulare species complex</taxon>
    </lineage>
</organism>
<accession>A0ACC1RX27</accession>
<keyword evidence="2" id="KW-1185">Reference proteome</keyword>
<dbReference type="EMBL" id="JANRMS010001557">
    <property type="protein sequence ID" value="KAJ3527452.1"/>
    <property type="molecule type" value="Genomic_DNA"/>
</dbReference>
<sequence length="228" mass="25905">MIATFGNVTYDVVERTQARHAKARPAELEAGDSGDGVFTCLYGEPANLRDQNMKRYENITMYPSDPIAQAHSHVKAEFAPGILNHQHDSEPSHASLLPSMMPSCCLEKSLKQMASDLDVPTSRRALRRRYFNLHSQESWPKDVPGNATSVRKPWQLNERRDEEGHDRHVHEHCGHLLGSLPALRMKWLWELASRMLVWFGHARSSLLTRVTPSPDQTQVLRPETPRLG</sequence>